<dbReference type="Pfam" id="PF13193">
    <property type="entry name" value="AMP-binding_C"/>
    <property type="match status" value="1"/>
</dbReference>
<accession>A0A3M2L3U5</accession>
<dbReference type="EMBL" id="RFFH01000009">
    <property type="protein sequence ID" value="RMI30535.1"/>
    <property type="molecule type" value="Genomic_DNA"/>
</dbReference>
<dbReference type="GO" id="GO:0006631">
    <property type="term" value="P:fatty acid metabolic process"/>
    <property type="evidence" value="ECO:0007669"/>
    <property type="project" value="TreeGrafter"/>
</dbReference>
<dbReference type="PANTHER" id="PTHR43201">
    <property type="entry name" value="ACYL-COA SYNTHETASE"/>
    <property type="match status" value="1"/>
</dbReference>
<reference evidence="5 6" key="1">
    <citation type="submission" date="2018-10" db="EMBL/GenBank/DDBJ databases">
        <title>Isolation from cow dung.</title>
        <authorList>
            <person name="Ling L."/>
        </authorList>
    </citation>
    <scope>NUCLEOTIDE SEQUENCE [LARGE SCALE GENOMIC DNA]</scope>
    <source>
        <strain evidence="5 6">NEAU-LL90</strain>
    </source>
</reference>
<keyword evidence="6" id="KW-1185">Reference proteome</keyword>
<evidence type="ECO:0000256" key="2">
    <source>
        <dbReference type="ARBA" id="ARBA00022598"/>
    </source>
</evidence>
<organism evidence="5 6">
    <name type="scientific">Nocardia stercoris</name>
    <dbReference type="NCBI Taxonomy" id="2483361"/>
    <lineage>
        <taxon>Bacteria</taxon>
        <taxon>Bacillati</taxon>
        <taxon>Actinomycetota</taxon>
        <taxon>Actinomycetes</taxon>
        <taxon>Mycobacteriales</taxon>
        <taxon>Nocardiaceae</taxon>
        <taxon>Nocardia</taxon>
    </lineage>
</organism>
<comment type="caution">
    <text evidence="5">The sequence shown here is derived from an EMBL/GenBank/DDBJ whole genome shotgun (WGS) entry which is preliminary data.</text>
</comment>
<gene>
    <name evidence="5" type="ORF">EBN03_20865</name>
</gene>
<dbReference type="RefSeq" id="WP_122189773.1">
    <property type="nucleotide sequence ID" value="NZ_RFFH01000009.1"/>
</dbReference>
<keyword evidence="2 5" id="KW-0436">Ligase</keyword>
<feature type="domain" description="AMP-dependent synthetase/ligase" evidence="3">
    <location>
        <begin position="27"/>
        <end position="353"/>
    </location>
</feature>
<dbReference type="SUPFAM" id="SSF56801">
    <property type="entry name" value="Acetyl-CoA synthetase-like"/>
    <property type="match status" value="1"/>
</dbReference>
<dbReference type="Proteomes" id="UP000279275">
    <property type="component" value="Unassembled WGS sequence"/>
</dbReference>
<evidence type="ECO:0000256" key="1">
    <source>
        <dbReference type="ARBA" id="ARBA00006432"/>
    </source>
</evidence>
<dbReference type="InterPro" id="IPR000873">
    <property type="entry name" value="AMP-dep_synth/lig_dom"/>
</dbReference>
<dbReference type="PANTHER" id="PTHR43201:SF5">
    <property type="entry name" value="MEDIUM-CHAIN ACYL-COA LIGASE ACSF2, MITOCHONDRIAL"/>
    <property type="match status" value="1"/>
</dbReference>
<feature type="domain" description="AMP-binding enzyme C-terminal" evidence="4">
    <location>
        <begin position="403"/>
        <end position="476"/>
    </location>
</feature>
<dbReference type="Gene3D" id="3.40.50.12780">
    <property type="entry name" value="N-terminal domain of ligase-like"/>
    <property type="match status" value="1"/>
</dbReference>
<comment type="similarity">
    <text evidence="1">Belongs to the ATP-dependent AMP-binding enzyme family.</text>
</comment>
<sequence>MIYDNLLALTARAPTTSGLRQGGVFTPYAALVERIGRLAAGFIERGVERGDPVALLIPNSPDLFVTAHALFAIGAIAVPLSETATRSELATLARKAEPKAVVSTPGLAAAETLIADAAPGIPLFRTDALPESSAATELPKLSGDTAALYVFSSGSTGLPKVVPHTHAELIADSERSSTAWGIQPDDIVLDILPSNFSMGFLLGATQAVAGGATTLYWSDPLPLALSRRKLLDTMVGERVTFMGAVPAMYEILAGQAGSFDLKLRLAFCGGVALQRPVFDLVRERLGVTLRQDYGSTEVSMFSHNDSADPDATWASVGKPAGDGEVRIVAFDTEFGPSVGEMEVRSSSLMRGYLGDAAATAAAFDGDWFRTGDLASLDEEGRIFVRGRSKLLIEVSGYKIDPIEVEETLMTLPAVTEAAVTGLPDRRNGNRLIAFVVTGDEVSADDLIRYARERLSVQKVPTEIAFVDALPRSPAGKVLRARLRDLQAG</sequence>
<evidence type="ECO:0000313" key="5">
    <source>
        <dbReference type="EMBL" id="RMI30535.1"/>
    </source>
</evidence>
<dbReference type="Gene3D" id="3.30.300.30">
    <property type="match status" value="1"/>
</dbReference>
<dbReference type="AlphaFoldDB" id="A0A3M2L3U5"/>
<dbReference type="PROSITE" id="PS00455">
    <property type="entry name" value="AMP_BINDING"/>
    <property type="match status" value="1"/>
</dbReference>
<dbReference type="OrthoDB" id="3970410at2"/>
<dbReference type="InterPro" id="IPR025110">
    <property type="entry name" value="AMP-bd_C"/>
</dbReference>
<dbReference type="InterPro" id="IPR020845">
    <property type="entry name" value="AMP-binding_CS"/>
</dbReference>
<dbReference type="InterPro" id="IPR045851">
    <property type="entry name" value="AMP-bd_C_sf"/>
</dbReference>
<evidence type="ECO:0000313" key="6">
    <source>
        <dbReference type="Proteomes" id="UP000279275"/>
    </source>
</evidence>
<dbReference type="GO" id="GO:0031956">
    <property type="term" value="F:medium-chain fatty acid-CoA ligase activity"/>
    <property type="evidence" value="ECO:0007669"/>
    <property type="project" value="TreeGrafter"/>
</dbReference>
<protein>
    <submittedName>
        <fullName evidence="5">Long-chain fatty acid--CoA ligase</fullName>
    </submittedName>
</protein>
<evidence type="ECO:0000259" key="4">
    <source>
        <dbReference type="Pfam" id="PF13193"/>
    </source>
</evidence>
<proteinExistence type="inferred from homology"/>
<evidence type="ECO:0000259" key="3">
    <source>
        <dbReference type="Pfam" id="PF00501"/>
    </source>
</evidence>
<dbReference type="Pfam" id="PF00501">
    <property type="entry name" value="AMP-binding"/>
    <property type="match status" value="1"/>
</dbReference>
<dbReference type="InterPro" id="IPR042099">
    <property type="entry name" value="ANL_N_sf"/>
</dbReference>
<name>A0A3M2L3U5_9NOCA</name>